<accession>A0A0B8NPS8</accession>
<reference evidence="1 2" key="1">
    <citation type="submission" date="2015-01" db="EMBL/GenBank/DDBJ databases">
        <title>Vibrio sp. C1 JCM 19231 whole genome shotgun sequence.</title>
        <authorList>
            <person name="Sawabe T."/>
            <person name="Meirelles P."/>
            <person name="Feng G."/>
            <person name="Sayaka M."/>
            <person name="Hattori M."/>
            <person name="Ohkuma M."/>
        </authorList>
    </citation>
    <scope>NUCLEOTIDE SEQUENCE [LARGE SCALE GENOMIC DNA]</scope>
    <source>
        <strain evidence="2">JCM 19231</strain>
    </source>
</reference>
<dbReference type="Proteomes" id="UP000031671">
    <property type="component" value="Unassembled WGS sequence"/>
</dbReference>
<protein>
    <submittedName>
        <fullName evidence="1">Uncharacterized protein</fullName>
    </submittedName>
</protein>
<keyword evidence="2" id="KW-1185">Reference proteome</keyword>
<organism evidence="1 2">
    <name type="scientific">Vibrio ishigakensis</name>
    <dbReference type="NCBI Taxonomy" id="1481914"/>
    <lineage>
        <taxon>Bacteria</taxon>
        <taxon>Pseudomonadati</taxon>
        <taxon>Pseudomonadota</taxon>
        <taxon>Gammaproteobacteria</taxon>
        <taxon>Vibrionales</taxon>
        <taxon>Vibrionaceae</taxon>
        <taxon>Vibrio</taxon>
    </lineage>
</organism>
<dbReference type="EMBL" id="BBRZ01000003">
    <property type="protein sequence ID" value="GAM54327.1"/>
    <property type="molecule type" value="Genomic_DNA"/>
</dbReference>
<proteinExistence type="predicted"/>
<comment type="caution">
    <text evidence="1">The sequence shown here is derived from an EMBL/GenBank/DDBJ whole genome shotgun (WGS) entry which is preliminary data.</text>
</comment>
<reference evidence="1 2" key="2">
    <citation type="submission" date="2015-01" db="EMBL/GenBank/DDBJ databases">
        <authorList>
            <consortium name="NBRP consortium"/>
            <person name="Sawabe T."/>
            <person name="Meirelles P."/>
            <person name="Feng G."/>
            <person name="Sayaka M."/>
            <person name="Hattori M."/>
            <person name="Ohkuma M."/>
        </authorList>
    </citation>
    <scope>NUCLEOTIDE SEQUENCE [LARGE SCALE GENOMIC DNA]</scope>
    <source>
        <strain evidence="2">JCM 19231</strain>
    </source>
</reference>
<evidence type="ECO:0000313" key="2">
    <source>
        <dbReference type="Proteomes" id="UP000031671"/>
    </source>
</evidence>
<evidence type="ECO:0000313" key="1">
    <source>
        <dbReference type="EMBL" id="GAM54327.1"/>
    </source>
</evidence>
<sequence length="47" mass="5342">MAGILTAFFGYGYIYIHVDMQMNDGPIRKPVSGLFCVIFVARFKLIK</sequence>
<gene>
    <name evidence="1" type="ORF">JCM19231_2216</name>
</gene>
<dbReference type="AlphaFoldDB" id="A0A0B8NPS8"/>
<name>A0A0B8NPS8_9VIBR</name>